<evidence type="ECO:0000259" key="1">
    <source>
        <dbReference type="Pfam" id="PF13524"/>
    </source>
</evidence>
<reference evidence="3 5" key="2">
    <citation type="submission" date="2019-09" db="EMBL/GenBank/DDBJ databases">
        <authorList>
            <person name="Depoorter E."/>
        </authorList>
    </citation>
    <scope>NUCLEOTIDE SEQUENCE [LARGE SCALE GENOMIC DNA]</scope>
    <source>
        <strain evidence="3">LMG 24064</strain>
    </source>
</reference>
<proteinExistence type="predicted"/>
<keyword evidence="4" id="KW-1185">Reference proteome</keyword>
<keyword evidence="2" id="KW-0808">Transferase</keyword>
<dbReference type="Proteomes" id="UP000430232">
    <property type="component" value="Unassembled WGS sequence"/>
</dbReference>
<name>A0A6H9T2N0_9BURK</name>
<evidence type="ECO:0000313" key="2">
    <source>
        <dbReference type="EMBL" id="KAB0632318.1"/>
    </source>
</evidence>
<evidence type="ECO:0000313" key="4">
    <source>
        <dbReference type="Proteomes" id="UP000430232"/>
    </source>
</evidence>
<dbReference type="OrthoDB" id="9816564at2"/>
<dbReference type="GO" id="GO:0016740">
    <property type="term" value="F:transferase activity"/>
    <property type="evidence" value="ECO:0007669"/>
    <property type="project" value="UniProtKB-KW"/>
</dbReference>
<dbReference type="RefSeq" id="WP_151068165.1">
    <property type="nucleotide sequence ID" value="NZ_CABVPL010000039.1"/>
</dbReference>
<dbReference type="Pfam" id="PF13524">
    <property type="entry name" value="Glyco_trans_1_2"/>
    <property type="match status" value="1"/>
</dbReference>
<protein>
    <submittedName>
        <fullName evidence="3">Glycosyl transferase</fullName>
    </submittedName>
    <submittedName>
        <fullName evidence="2">Glycosyltransferase family 4 protein</fullName>
    </submittedName>
</protein>
<dbReference type="AlphaFoldDB" id="A0A6H9T2N0"/>
<accession>A0A6H9T2N0</accession>
<dbReference type="InterPro" id="IPR055259">
    <property type="entry name" value="YkvP/CgeB_Glyco_trans-like"/>
</dbReference>
<dbReference type="EMBL" id="CABVPL010000039">
    <property type="protein sequence ID" value="VWB94916.1"/>
    <property type="molecule type" value="Genomic_DNA"/>
</dbReference>
<dbReference type="GeneID" id="99791800"/>
<sequence length="938" mass="100810">MNDTPRIFAPLGQPYYVSAPPYLQTSGGVRAMHYLCHALNLLGCEAYINTADVHPQLRTPLLTQQIAHAHAAAGRRPIAVYPEIVEGNPFNARCVARYLLAEPGRINGKPIELAPTDLVFTFGPSIVPDGWHADLLRIPLVDTRIFHCDGVDDATRRGTAVFLNRHLRRGGSLHPATADSIEISGRVAPRSAHELAELFRRVECLYLYEWSTAVFEALMCGCPVVCILNDASMPNAERWVMSGKGIAWGLDPHEIAHAKATVHEARDVYREEEAVFWRQLRHFVATTQARANEPDAQSGADGAAVAPHAAGVPRRMAVVCAAPAADARIAARFTTPMHALAREWTLDFPVGANGIDVSALQRADVIVLHGATASLLSGAALEQVFALGKPVVCHIDRPLDAFTLDDPDIAGSARRLAAMRDAIRRADALVVRSDAIAATYRHVNAAIHVLPVDAEPGRHGALYTRIAEHGRRQAPAPAPAPAPATAGASAARAKQQKRIVAYVIDPADGPSVQRRLALPFARLDDEWTLVSGLADSAAIATADAVLLDRHTPGLLSLDALGAIFEFDKPVIYATDLPLAAQPSAQADSTWTGIAFTLGNAHAIIVPTPDLARQYRPWNPNVFVLPDSVDLELFLRPVPARRDARVTIGVAGAALLPGNFALVDTALRALCERHAGRVAVQFFGAHVPAGWEHHPAAELRPAPDEYRAYAEQLRALDWDVALMPLAADAGDGATGAIQRQEFAAAGIAVVASDRPALRVMLNDGDDALLAGDATRAWDDALERVVTLPALRRRIARTAQARVRKHDALQARLPLIRRIYRMCVERGRATVQLPPQDAPIPGALILDAAGDHERVQAALRAIAARAEQDLLSVVLTTAPGPLPEWTERLRYVSTSMQEYAATAEQLAAMPAFDWVAIIDVADIEVGGASLGAVVATAVID</sequence>
<feature type="domain" description="Spore protein YkvP/CgeB glycosyl transferase-like" evidence="1">
    <location>
        <begin position="667"/>
        <end position="811"/>
    </location>
</feature>
<dbReference type="Gene3D" id="3.40.50.2000">
    <property type="entry name" value="Glycogen Phosphorylase B"/>
    <property type="match status" value="1"/>
</dbReference>
<dbReference type="SUPFAM" id="SSF53756">
    <property type="entry name" value="UDP-Glycosyltransferase/glycogen phosphorylase"/>
    <property type="match status" value="1"/>
</dbReference>
<dbReference type="EMBL" id="VZOJ01000134">
    <property type="protein sequence ID" value="KAB0632318.1"/>
    <property type="molecule type" value="Genomic_DNA"/>
</dbReference>
<evidence type="ECO:0000313" key="5">
    <source>
        <dbReference type="Proteomes" id="UP000494222"/>
    </source>
</evidence>
<organism evidence="2 4">
    <name type="scientific">Burkholderia latens</name>
    <dbReference type="NCBI Taxonomy" id="488446"/>
    <lineage>
        <taxon>Bacteria</taxon>
        <taxon>Pseudomonadati</taxon>
        <taxon>Pseudomonadota</taxon>
        <taxon>Betaproteobacteria</taxon>
        <taxon>Burkholderiales</taxon>
        <taxon>Burkholderiaceae</taxon>
        <taxon>Burkholderia</taxon>
        <taxon>Burkholderia cepacia complex</taxon>
    </lineage>
</organism>
<reference evidence="2 4" key="1">
    <citation type="submission" date="2019-09" db="EMBL/GenBank/DDBJ databases">
        <title>Draft genome sequences of 48 bacterial type strains from the CCUG.</title>
        <authorList>
            <person name="Tunovic T."/>
            <person name="Pineiro-Iglesias B."/>
            <person name="Unosson C."/>
            <person name="Inganas E."/>
            <person name="Ohlen M."/>
            <person name="Cardew S."/>
            <person name="Jensie-Markopoulos S."/>
            <person name="Salva-Serra F."/>
            <person name="Jaen-Luchoro D."/>
            <person name="Karlsson R."/>
            <person name="Svensson-Stadler L."/>
            <person name="Chun J."/>
            <person name="Moore E."/>
        </authorList>
    </citation>
    <scope>NUCLEOTIDE SEQUENCE [LARGE SCALE GENOMIC DNA]</scope>
    <source>
        <strain evidence="2 4">CCUG 54555</strain>
    </source>
</reference>
<gene>
    <name evidence="3" type="ORF">BLA24064_04517</name>
    <name evidence="2" type="ORF">F7R21_29845</name>
</gene>
<evidence type="ECO:0000313" key="3">
    <source>
        <dbReference type="EMBL" id="VWB94916.1"/>
    </source>
</evidence>
<dbReference type="Proteomes" id="UP000494222">
    <property type="component" value="Unassembled WGS sequence"/>
</dbReference>